<dbReference type="CDD" id="cd09917">
    <property type="entry name" value="F-box_SF"/>
    <property type="match status" value="1"/>
</dbReference>
<dbReference type="SUPFAM" id="SSF52047">
    <property type="entry name" value="RNI-like"/>
    <property type="match status" value="1"/>
</dbReference>
<comment type="caution">
    <text evidence="2">The sequence shown here is derived from an EMBL/GenBank/DDBJ whole genome shotgun (WGS) entry which is preliminary data.</text>
</comment>
<evidence type="ECO:0000313" key="2">
    <source>
        <dbReference type="EMBL" id="KAH6586238.1"/>
    </source>
</evidence>
<reference evidence="2 3" key="1">
    <citation type="submission" date="2021-02" db="EMBL/GenBank/DDBJ databases">
        <title>Variation within the Batrachochytrium salamandrivorans European outbreak.</title>
        <authorList>
            <person name="Kelly M."/>
            <person name="Pasmans F."/>
            <person name="Shea T.P."/>
            <person name="Munoz J.F."/>
            <person name="Carranza S."/>
            <person name="Cuomo C.A."/>
            <person name="Martel A."/>
        </authorList>
    </citation>
    <scope>NUCLEOTIDE SEQUENCE [LARGE SCALE GENOMIC DNA]</scope>
    <source>
        <strain evidence="2 3">AMFP18/2</strain>
    </source>
</reference>
<dbReference type="PROSITE" id="PS50181">
    <property type="entry name" value="FBOX"/>
    <property type="match status" value="1"/>
</dbReference>
<evidence type="ECO:0000313" key="3">
    <source>
        <dbReference type="Proteomes" id="UP001648503"/>
    </source>
</evidence>
<dbReference type="SUPFAM" id="SSF81383">
    <property type="entry name" value="F-box domain"/>
    <property type="match status" value="1"/>
</dbReference>
<name>A0ABQ8ETD5_9FUNG</name>
<gene>
    <name evidence="2" type="ORF">BASA50_000702</name>
</gene>
<organism evidence="2 3">
    <name type="scientific">Batrachochytrium salamandrivorans</name>
    <dbReference type="NCBI Taxonomy" id="1357716"/>
    <lineage>
        <taxon>Eukaryota</taxon>
        <taxon>Fungi</taxon>
        <taxon>Fungi incertae sedis</taxon>
        <taxon>Chytridiomycota</taxon>
        <taxon>Chytridiomycota incertae sedis</taxon>
        <taxon>Chytridiomycetes</taxon>
        <taxon>Rhizophydiales</taxon>
        <taxon>Rhizophydiales incertae sedis</taxon>
        <taxon>Batrachochytrium</taxon>
    </lineage>
</organism>
<evidence type="ECO:0000259" key="1">
    <source>
        <dbReference type="PROSITE" id="PS50181"/>
    </source>
</evidence>
<dbReference type="InterPro" id="IPR006553">
    <property type="entry name" value="Leu-rich_rpt_Cys-con_subtyp"/>
</dbReference>
<dbReference type="PANTHER" id="PTHR13318">
    <property type="entry name" value="PARTNER OF PAIRED, ISOFORM B-RELATED"/>
    <property type="match status" value="1"/>
</dbReference>
<dbReference type="SMART" id="SM00367">
    <property type="entry name" value="LRR_CC"/>
    <property type="match status" value="4"/>
</dbReference>
<dbReference type="InterPro" id="IPR036047">
    <property type="entry name" value="F-box-like_dom_sf"/>
</dbReference>
<dbReference type="SMART" id="SM00256">
    <property type="entry name" value="FBOX"/>
    <property type="match status" value="1"/>
</dbReference>
<accession>A0ABQ8ETD5</accession>
<dbReference type="Proteomes" id="UP001648503">
    <property type="component" value="Unassembled WGS sequence"/>
</dbReference>
<sequence length="491" mass="53927">MGCSTSSALAYLTTDTASYTKPRSSAGKSKWSRLPTEILLVILRHLPVADLIRCCLLSSHWHSLIQNLVFENATISGATHLCMFLTAFRRVCTSTYIVSQRPRLLSFSFAEPDQHPIADDLDPLLQIHPLAQSHVQSITVSDNATSSTDPNADPSSVCTSIRLYGAFLGLFRVAGPSRISLSRCSSLTDDALVSLLSHCTHLTELGLSHCPQITTSAISQLPLLCPHLKSLRLSKWQGTFCLNLSLAVLETLSIQRNATVELDHLVLNCPGLVHLRLESVSLCDWMIHESLARSGTHMESLDISNRSHTMQLSGSCLAVVPTYCPRLKHLGLCFGTISDSTLSELARGCRQTLQSVLLIQVEGVMDGSLEALSECHHLESLSLIGRGMMSVYTEQGLSCVLRNCHRLKHLEVAGNSGMSDSILDSIVQCVAFRDAHLTSVCLYMFDRLTQLAVDSFKTSLARSTLPRCNAEFKLSFRSYHIGLPLRPVDHM</sequence>
<dbReference type="Gene3D" id="1.20.1280.50">
    <property type="match status" value="1"/>
</dbReference>
<dbReference type="Pfam" id="PF00646">
    <property type="entry name" value="F-box"/>
    <property type="match status" value="1"/>
</dbReference>
<keyword evidence="3" id="KW-1185">Reference proteome</keyword>
<feature type="domain" description="F-box" evidence="1">
    <location>
        <begin position="28"/>
        <end position="73"/>
    </location>
</feature>
<dbReference type="InterPro" id="IPR001810">
    <property type="entry name" value="F-box_dom"/>
</dbReference>
<proteinExistence type="predicted"/>
<dbReference type="Gene3D" id="3.80.10.10">
    <property type="entry name" value="Ribonuclease Inhibitor"/>
    <property type="match status" value="1"/>
</dbReference>
<dbReference type="EMBL" id="JAFCIX010000575">
    <property type="protein sequence ID" value="KAH6586238.1"/>
    <property type="molecule type" value="Genomic_DNA"/>
</dbReference>
<dbReference type="InterPro" id="IPR032675">
    <property type="entry name" value="LRR_dom_sf"/>
</dbReference>
<protein>
    <recommendedName>
        <fullName evidence="1">F-box domain-containing protein</fullName>
    </recommendedName>
</protein>